<feature type="transmembrane region" description="Helical" evidence="6">
    <location>
        <begin position="276"/>
        <end position="298"/>
    </location>
</feature>
<feature type="transmembrane region" description="Helical" evidence="6">
    <location>
        <begin position="347"/>
        <end position="371"/>
    </location>
</feature>
<evidence type="ECO:0000256" key="4">
    <source>
        <dbReference type="ARBA" id="ARBA00022989"/>
    </source>
</evidence>
<evidence type="ECO:0000256" key="1">
    <source>
        <dbReference type="ARBA" id="ARBA00004651"/>
    </source>
</evidence>
<dbReference type="STRING" id="604330.SAMN04489857_0126"/>
<dbReference type="InterPro" id="IPR004869">
    <property type="entry name" value="MMPL_dom"/>
</dbReference>
<name>A0A1G6L5S0_9ACTN</name>
<feature type="transmembrane region" description="Helical" evidence="6">
    <location>
        <begin position="304"/>
        <end position="326"/>
    </location>
</feature>
<accession>A0A1G6L5S0</accession>
<dbReference type="PROSITE" id="PS51257">
    <property type="entry name" value="PROKAR_LIPOPROTEIN"/>
    <property type="match status" value="1"/>
</dbReference>
<feature type="transmembrane region" description="Helical" evidence="6">
    <location>
        <begin position="529"/>
        <end position="553"/>
    </location>
</feature>
<dbReference type="SUPFAM" id="SSF82866">
    <property type="entry name" value="Multidrug efflux transporter AcrB transmembrane domain"/>
    <property type="match status" value="2"/>
</dbReference>
<feature type="transmembrane region" description="Helical" evidence="6">
    <location>
        <begin position="12"/>
        <end position="30"/>
    </location>
</feature>
<sequence>MERLFRGILRHRRVVVGVFVVLAVICACLIPQVKIDANMSDYLPPTAKSSQDLDAMKRIYGNDITNARVYVTGISLPDAKALDKSLKGEKDVISVTWLGDEVDVDQPLETQDADTIADWYDGKGYLFQAVLKSGVKQGQIDHIRALAKAVPGARTVAIDGSAADDAANMATINTDMGKIMTIAVIVVLVVVALNTTSYLHPIVMLLTIGVAIVLNMGTNVFRGTISSITQLVASVLQLAVSMDYSIVLLTNFGRAQQETDDQFEAMVSAMTKSFPVILSSAAVTFFGFLSLGAMQFLIGADMGIALAKGIVCSFFSITLLMPCILYDMRGLVAKTMHKPFFRSFRRMAKVCHAGAVPALVIAAVLAVPALLASQSVSFTYGSAANMSPTSQVKIDGDAIDKAFGESQTWAIMVPAEHWGDENALVDDLQKLPTTKSVLSYSTIASSALPRQLADKSQIKQLFSGGYSRIVLTSRIPDESRQAFDLVKKVRSLCRARYGSRYRLVGNAVSYADIKAVTSVDSTTVKLASILAIGAVLLVMFKSLSIPVILILAIEVSIWMNEAVPYPMGQTINFVAFLVIDAVQLGAAVDYAIIFTEEYLARRRRMPKADASIQSIEKTAQPIMTSSSILILACLGIYLSVSSPMIQQVGMLIARGALISVILIFFVLPLLFTLLDGLVRVTSHKIGFYRGDQSERPAPASPASPVSN</sequence>
<feature type="domain" description="Membrane transport protein MMPL" evidence="7">
    <location>
        <begin position="478"/>
        <end position="674"/>
    </location>
</feature>
<organism evidence="8 9">
    <name type="scientific">Parafannyhessea umbonata</name>
    <dbReference type="NCBI Taxonomy" id="604330"/>
    <lineage>
        <taxon>Bacteria</taxon>
        <taxon>Bacillati</taxon>
        <taxon>Actinomycetota</taxon>
        <taxon>Coriobacteriia</taxon>
        <taxon>Coriobacteriales</taxon>
        <taxon>Atopobiaceae</taxon>
        <taxon>Parafannyhessea</taxon>
    </lineage>
</organism>
<dbReference type="InterPro" id="IPR050545">
    <property type="entry name" value="Mycobact_MmpL"/>
</dbReference>
<dbReference type="Proteomes" id="UP000198528">
    <property type="component" value="Unassembled WGS sequence"/>
</dbReference>
<comment type="subcellular location">
    <subcellularLocation>
        <location evidence="1">Cell membrane</location>
        <topology evidence="1">Multi-pass membrane protein</topology>
    </subcellularLocation>
</comment>
<feature type="transmembrane region" description="Helical" evidence="6">
    <location>
        <begin position="179"/>
        <end position="196"/>
    </location>
</feature>
<dbReference type="AlphaFoldDB" id="A0A1G6L5S0"/>
<reference evidence="9" key="1">
    <citation type="submission" date="2016-10" db="EMBL/GenBank/DDBJ databases">
        <authorList>
            <person name="Varghese N."/>
            <person name="Submissions S."/>
        </authorList>
    </citation>
    <scope>NUCLEOTIDE SEQUENCE [LARGE SCALE GENOMIC DNA]</scope>
    <source>
        <strain evidence="9">DSM 22619</strain>
    </source>
</reference>
<keyword evidence="9" id="KW-1185">Reference proteome</keyword>
<keyword evidence="4 6" id="KW-1133">Transmembrane helix</keyword>
<gene>
    <name evidence="8" type="ORF">SAMN04487824_11210</name>
</gene>
<evidence type="ECO:0000256" key="5">
    <source>
        <dbReference type="ARBA" id="ARBA00023136"/>
    </source>
</evidence>
<evidence type="ECO:0000256" key="3">
    <source>
        <dbReference type="ARBA" id="ARBA00022692"/>
    </source>
</evidence>
<evidence type="ECO:0000256" key="2">
    <source>
        <dbReference type="ARBA" id="ARBA00022475"/>
    </source>
</evidence>
<feature type="transmembrane region" description="Helical" evidence="6">
    <location>
        <begin position="202"/>
        <end position="221"/>
    </location>
</feature>
<feature type="domain" description="Membrane transport protein MMPL" evidence="7">
    <location>
        <begin position="43"/>
        <end position="326"/>
    </location>
</feature>
<dbReference type="EMBL" id="FMZL01000012">
    <property type="protein sequence ID" value="SDC38584.1"/>
    <property type="molecule type" value="Genomic_DNA"/>
</dbReference>
<dbReference type="PANTHER" id="PTHR33406">
    <property type="entry name" value="MEMBRANE PROTEIN MJ1562-RELATED"/>
    <property type="match status" value="1"/>
</dbReference>
<dbReference type="Gene3D" id="1.20.1640.10">
    <property type="entry name" value="Multidrug efflux transporter AcrB transmembrane domain"/>
    <property type="match status" value="2"/>
</dbReference>
<dbReference type="GO" id="GO:0005886">
    <property type="term" value="C:plasma membrane"/>
    <property type="evidence" value="ECO:0007669"/>
    <property type="project" value="UniProtKB-SubCell"/>
</dbReference>
<dbReference type="PANTHER" id="PTHR33406:SF13">
    <property type="entry name" value="MEMBRANE PROTEIN YDFJ"/>
    <property type="match status" value="1"/>
</dbReference>
<keyword evidence="2" id="KW-1003">Cell membrane</keyword>
<protein>
    <recommendedName>
        <fullName evidence="7">Membrane transport protein MMPL domain-containing protein</fullName>
    </recommendedName>
</protein>
<evidence type="ECO:0000313" key="8">
    <source>
        <dbReference type="EMBL" id="SDC38584.1"/>
    </source>
</evidence>
<dbReference type="Pfam" id="PF03176">
    <property type="entry name" value="MMPL"/>
    <property type="match status" value="2"/>
</dbReference>
<evidence type="ECO:0000259" key="7">
    <source>
        <dbReference type="Pfam" id="PF03176"/>
    </source>
</evidence>
<feature type="transmembrane region" description="Helical" evidence="6">
    <location>
        <begin position="652"/>
        <end position="674"/>
    </location>
</feature>
<proteinExistence type="predicted"/>
<feature type="transmembrane region" description="Helical" evidence="6">
    <location>
        <begin position="573"/>
        <end position="600"/>
    </location>
</feature>
<dbReference type="RefSeq" id="WP_176763107.1">
    <property type="nucleotide sequence ID" value="NZ_FMZL01000012.1"/>
</dbReference>
<evidence type="ECO:0000313" key="9">
    <source>
        <dbReference type="Proteomes" id="UP000198528"/>
    </source>
</evidence>
<evidence type="ECO:0000256" key="6">
    <source>
        <dbReference type="SAM" id="Phobius"/>
    </source>
</evidence>
<keyword evidence="3 6" id="KW-0812">Transmembrane</keyword>
<keyword evidence="5 6" id="KW-0472">Membrane</keyword>
<feature type="transmembrane region" description="Helical" evidence="6">
    <location>
        <begin position="621"/>
        <end position="640"/>
    </location>
</feature>